<evidence type="ECO:0000313" key="4">
    <source>
        <dbReference type="Proteomes" id="UP000824031"/>
    </source>
</evidence>
<dbReference type="CDD" id="cd06223">
    <property type="entry name" value="PRTases_typeI"/>
    <property type="match status" value="1"/>
</dbReference>
<dbReference type="Gene3D" id="3.40.50.2020">
    <property type="match status" value="1"/>
</dbReference>
<feature type="domain" description="Phosphoribosyltransferase" evidence="2">
    <location>
        <begin position="152"/>
        <end position="250"/>
    </location>
</feature>
<proteinExistence type="inferred from homology"/>
<sequence length="257" mass="28296">MRVPDRYLWAERAAALLFPRRCPFCGDLLGDTARQGCFCPACAAEEARLAHEPPRLPNTEHAFYAINTALAAYYYDGAVRRAILLCKRGGNPWYARELADRMAVRIWGAEPAVKPGQRPGYRLLPGLPLYHCIVPVPPHQPLPGVPGLPLLLARRLGKILDIPVETPLTARRTVQAQKALTRTERMQNARNAYHCRKETDLSGKRVLLVDDIITTGATVSACALALLEAGAIEVSAAALAAAEELPKEKQIPMEKHR</sequence>
<dbReference type="InterPro" id="IPR000836">
    <property type="entry name" value="PRTase_dom"/>
</dbReference>
<protein>
    <submittedName>
        <fullName evidence="3">ComF family protein</fullName>
    </submittedName>
</protein>
<comment type="similarity">
    <text evidence="1">Belongs to the ComF/GntX family.</text>
</comment>
<dbReference type="EMBL" id="DXBO01000095">
    <property type="protein sequence ID" value="HIZ48316.1"/>
    <property type="molecule type" value="Genomic_DNA"/>
</dbReference>
<dbReference type="PANTHER" id="PTHR47505">
    <property type="entry name" value="DNA UTILIZATION PROTEIN YHGH"/>
    <property type="match status" value="1"/>
</dbReference>
<dbReference type="AlphaFoldDB" id="A0A9D2F3C0"/>
<dbReference type="Proteomes" id="UP000824031">
    <property type="component" value="Unassembled WGS sequence"/>
</dbReference>
<accession>A0A9D2F3C0</accession>
<dbReference type="Pfam" id="PF00156">
    <property type="entry name" value="Pribosyltran"/>
    <property type="match status" value="1"/>
</dbReference>
<reference evidence="3" key="2">
    <citation type="submission" date="2021-04" db="EMBL/GenBank/DDBJ databases">
        <authorList>
            <person name="Gilroy R."/>
        </authorList>
    </citation>
    <scope>NUCLEOTIDE SEQUENCE</scope>
    <source>
        <strain evidence="3">3436</strain>
    </source>
</reference>
<reference evidence="3" key="1">
    <citation type="journal article" date="2021" name="PeerJ">
        <title>Extensive microbial diversity within the chicken gut microbiome revealed by metagenomics and culture.</title>
        <authorList>
            <person name="Gilroy R."/>
            <person name="Ravi A."/>
            <person name="Getino M."/>
            <person name="Pursley I."/>
            <person name="Horton D.L."/>
            <person name="Alikhan N.F."/>
            <person name="Baker D."/>
            <person name="Gharbi K."/>
            <person name="Hall N."/>
            <person name="Watson M."/>
            <person name="Adriaenssens E.M."/>
            <person name="Foster-Nyarko E."/>
            <person name="Jarju S."/>
            <person name="Secka A."/>
            <person name="Antonio M."/>
            <person name="Oren A."/>
            <person name="Chaudhuri R.R."/>
            <person name="La Ragione R."/>
            <person name="Hildebrand F."/>
            <person name="Pallen M.J."/>
        </authorList>
    </citation>
    <scope>NUCLEOTIDE SEQUENCE</scope>
    <source>
        <strain evidence="3">3436</strain>
    </source>
</reference>
<evidence type="ECO:0000313" key="3">
    <source>
        <dbReference type="EMBL" id="HIZ48316.1"/>
    </source>
</evidence>
<comment type="caution">
    <text evidence="3">The sequence shown here is derived from an EMBL/GenBank/DDBJ whole genome shotgun (WGS) entry which is preliminary data.</text>
</comment>
<organism evidence="3 4">
    <name type="scientific">Candidatus Gemmiger excrementavium</name>
    <dbReference type="NCBI Taxonomy" id="2838608"/>
    <lineage>
        <taxon>Bacteria</taxon>
        <taxon>Bacillati</taxon>
        <taxon>Bacillota</taxon>
        <taxon>Clostridia</taxon>
        <taxon>Eubacteriales</taxon>
        <taxon>Gemmiger</taxon>
    </lineage>
</organism>
<dbReference type="InterPro" id="IPR029057">
    <property type="entry name" value="PRTase-like"/>
</dbReference>
<evidence type="ECO:0000259" key="2">
    <source>
        <dbReference type="Pfam" id="PF00156"/>
    </source>
</evidence>
<gene>
    <name evidence="3" type="ORF">H9810_06350</name>
</gene>
<evidence type="ECO:0000256" key="1">
    <source>
        <dbReference type="ARBA" id="ARBA00008007"/>
    </source>
</evidence>
<dbReference type="PANTHER" id="PTHR47505:SF1">
    <property type="entry name" value="DNA UTILIZATION PROTEIN YHGH"/>
    <property type="match status" value="1"/>
</dbReference>
<dbReference type="InterPro" id="IPR051910">
    <property type="entry name" value="ComF/GntX_DNA_util-trans"/>
</dbReference>
<dbReference type="SUPFAM" id="SSF53271">
    <property type="entry name" value="PRTase-like"/>
    <property type="match status" value="1"/>
</dbReference>
<name>A0A9D2F3C0_9FIRM</name>